<dbReference type="Gene3D" id="1.20.5.110">
    <property type="match status" value="1"/>
</dbReference>
<dbReference type="GO" id="GO:0043122">
    <property type="term" value="P:regulation of canonical NF-kappaB signal transduction"/>
    <property type="evidence" value="ECO:0007669"/>
    <property type="project" value="TreeGrafter"/>
</dbReference>
<dbReference type="GO" id="GO:0042802">
    <property type="term" value="F:identical protein binding"/>
    <property type="evidence" value="ECO:0007669"/>
    <property type="project" value="Ensembl"/>
</dbReference>
<feature type="compositionally biased region" description="Polar residues" evidence="9">
    <location>
        <begin position="20"/>
        <end position="34"/>
    </location>
</feature>
<sequence>MTLNHTSQREEDKVIRDSYSPESEAQARTPQSWSPALEELRRALWPAWNPEMASSSGSSPRPAPDENEFPFGCPPTVCQDPKEPRALCCAACLSENLRNGEDRICPKCRGEDLQSISPGSRLRTQEKAHPEVAEVGVGCPFAGVGCSFKGSPQSMQEHEVTYQTSHLNLLLGFMKQWKARLGSGLESGPMALEQNLSDLQLQAAVEVAGDLEVDCYRAPCSESQEELALQHFMKEKLLAELEGKLRVFENIVAVLNKEVEASHLALATSIHQSQLDRERIVNLEQRVVELQRTLAQKDQALGKLEQSLRLMEEASFDGTFLWKITNVTRRCQESACGKTVSLFSPAFYTAKYGYKLCLRLYLNGDGTGKRTHLSLFIVIMRGEYDALLPWPFRNKVTFMLLDQNNREHAIDAFRPDLSSASFQRPQSETNVASGCPLFFPLSKLQSPKHAYVRDDTMFLKCIVETST</sequence>
<name>A0A2K5CUK9_AOTNA</name>
<dbReference type="SMART" id="SM00061">
    <property type="entry name" value="MATH"/>
    <property type="match status" value="1"/>
</dbReference>
<keyword evidence="7" id="KW-0862">Zinc</keyword>
<dbReference type="SUPFAM" id="SSF49599">
    <property type="entry name" value="TRAF domain-like"/>
    <property type="match status" value="1"/>
</dbReference>
<keyword evidence="7" id="KW-0963">Cytoplasm</keyword>
<dbReference type="PROSITE" id="PS50144">
    <property type="entry name" value="MATH"/>
    <property type="match status" value="1"/>
</dbReference>
<dbReference type="InterPro" id="IPR008974">
    <property type="entry name" value="TRAF-like"/>
</dbReference>
<dbReference type="GeneTree" id="ENSGT00940000161076"/>
<organism evidence="11 12">
    <name type="scientific">Aotus nancymaae</name>
    <name type="common">Ma's night monkey</name>
    <dbReference type="NCBI Taxonomy" id="37293"/>
    <lineage>
        <taxon>Eukaryota</taxon>
        <taxon>Metazoa</taxon>
        <taxon>Chordata</taxon>
        <taxon>Craniata</taxon>
        <taxon>Vertebrata</taxon>
        <taxon>Euteleostomi</taxon>
        <taxon>Mammalia</taxon>
        <taxon>Eutheria</taxon>
        <taxon>Euarchontoglires</taxon>
        <taxon>Primates</taxon>
        <taxon>Haplorrhini</taxon>
        <taxon>Platyrrhini</taxon>
        <taxon>Aotidae</taxon>
        <taxon>Aotus</taxon>
    </lineage>
</organism>
<evidence type="ECO:0000256" key="5">
    <source>
        <dbReference type="ARBA" id="ARBA00023054"/>
    </source>
</evidence>
<keyword evidence="12" id="KW-1185">Reference proteome</keyword>
<evidence type="ECO:0000256" key="3">
    <source>
        <dbReference type="ARBA" id="ARBA00022703"/>
    </source>
</evidence>
<dbReference type="PANTHER" id="PTHR10131">
    <property type="entry name" value="TNF RECEPTOR ASSOCIATED FACTOR"/>
    <property type="match status" value="1"/>
</dbReference>
<evidence type="ECO:0000256" key="8">
    <source>
        <dbReference type="SAM" id="Coils"/>
    </source>
</evidence>
<dbReference type="OMA" id="CIVETNA"/>
<accession>A0A2K5CUK9</accession>
<comment type="similarity">
    <text evidence="7">Belongs to the TNF receptor-associated factor family.</text>
</comment>
<dbReference type="GO" id="GO:0008270">
    <property type="term" value="F:zinc ion binding"/>
    <property type="evidence" value="ECO:0007669"/>
    <property type="project" value="UniProtKB-UniRule"/>
</dbReference>
<dbReference type="GO" id="GO:0006915">
    <property type="term" value="P:apoptotic process"/>
    <property type="evidence" value="ECO:0007669"/>
    <property type="project" value="UniProtKB-KW"/>
</dbReference>
<dbReference type="CTD" id="7185"/>
<dbReference type="FunFam" id="1.20.5.110:FF:000053">
    <property type="entry name" value="TNF receptor-associated factor"/>
    <property type="match status" value="1"/>
</dbReference>
<dbReference type="Gene3D" id="2.60.210.10">
    <property type="entry name" value="Apoptosis, Tumor Necrosis Factor Receptor Associated Protein 2, Chain A"/>
    <property type="match status" value="1"/>
</dbReference>
<feature type="domain" description="MATH" evidence="10">
    <location>
        <begin position="317"/>
        <end position="463"/>
    </location>
</feature>
<keyword evidence="3" id="KW-0053">Apoptosis</keyword>
<evidence type="ECO:0000256" key="4">
    <source>
        <dbReference type="ARBA" id="ARBA00022843"/>
    </source>
</evidence>
<dbReference type="InterPro" id="IPR032070">
    <property type="entry name" value="TRAF_BIRC3-bd"/>
</dbReference>
<dbReference type="Pfam" id="PF16673">
    <property type="entry name" value="TRAF_BIRC3_bd"/>
    <property type="match status" value="1"/>
</dbReference>
<dbReference type="STRING" id="37293.ENSANAP00000012371"/>
<dbReference type="InterPro" id="IPR037306">
    <property type="entry name" value="TRAF1_MATH"/>
</dbReference>
<dbReference type="GO" id="GO:0009898">
    <property type="term" value="C:cytoplasmic side of plasma membrane"/>
    <property type="evidence" value="ECO:0007669"/>
    <property type="project" value="TreeGrafter"/>
</dbReference>
<comment type="function">
    <text evidence="6">Adapter molecule that regulates the activation of NF-kappa-B and JNK. Plays a role in the regulation of cell survival and apoptosis. The heterotrimer formed by TRAF1 and TRAF2 is part of a E3 ubiquitin-protein ligase complex that promotes ubiquitination of target proteins, such as MAP3K14. The TRAF1/TRAF2 complex recruits the antiapoptotic E3 protein-ubiquitin ligases BIRC2 and BIRC3 to TNFRSF1B/TNFR2.</text>
</comment>
<feature type="region of interest" description="Disordered" evidence="9">
    <location>
        <begin position="48"/>
        <end position="67"/>
    </location>
</feature>
<evidence type="ECO:0000256" key="9">
    <source>
        <dbReference type="SAM" id="MobiDB-lite"/>
    </source>
</evidence>
<feature type="region of interest" description="Disordered" evidence="9">
    <location>
        <begin position="1"/>
        <end position="35"/>
    </location>
</feature>
<evidence type="ECO:0000256" key="7">
    <source>
        <dbReference type="PIRNR" id="PIRNR015614"/>
    </source>
</evidence>
<dbReference type="FunFam" id="2.60.210.10:FF:000001">
    <property type="entry name" value="TNF receptor-associated factor"/>
    <property type="match status" value="1"/>
</dbReference>
<keyword evidence="4" id="KW-0832">Ubl conjugation</keyword>
<dbReference type="AlphaFoldDB" id="A0A2K5CUK9"/>
<dbReference type="GO" id="GO:0005164">
    <property type="term" value="F:tumor necrosis factor receptor binding"/>
    <property type="evidence" value="ECO:0007669"/>
    <property type="project" value="UniProtKB-UniRule"/>
</dbReference>
<dbReference type="GO" id="GO:2001236">
    <property type="term" value="P:regulation of extrinsic apoptotic signaling pathway"/>
    <property type="evidence" value="ECO:0007669"/>
    <property type="project" value="Ensembl"/>
</dbReference>
<dbReference type="GeneID" id="105721249"/>
<reference evidence="11" key="2">
    <citation type="submission" date="2025-09" db="UniProtKB">
        <authorList>
            <consortium name="Ensembl"/>
        </authorList>
    </citation>
    <scope>IDENTIFICATION</scope>
</reference>
<protein>
    <recommendedName>
        <fullName evidence="7">TNF receptor-associated factor</fullName>
    </recommendedName>
</protein>
<dbReference type="GO" id="GO:0031625">
    <property type="term" value="F:ubiquitin protein ligase binding"/>
    <property type="evidence" value="ECO:0007669"/>
    <property type="project" value="Ensembl"/>
</dbReference>
<keyword evidence="7" id="KW-0479">Metal-binding</keyword>
<evidence type="ECO:0000256" key="1">
    <source>
        <dbReference type="ARBA" id="ARBA00022499"/>
    </source>
</evidence>
<dbReference type="GO" id="GO:0005737">
    <property type="term" value="C:cytoplasm"/>
    <property type="evidence" value="ECO:0007669"/>
    <property type="project" value="UniProtKB-SubCell"/>
</dbReference>
<dbReference type="CDD" id="cd03779">
    <property type="entry name" value="MATH_TRAF1"/>
    <property type="match status" value="1"/>
</dbReference>
<dbReference type="InterPro" id="IPR012227">
    <property type="entry name" value="TNF_rcpt-assoc_TRAF_met"/>
</dbReference>
<dbReference type="GO" id="GO:0031996">
    <property type="term" value="F:thioesterase binding"/>
    <property type="evidence" value="ECO:0007669"/>
    <property type="project" value="Ensembl"/>
</dbReference>
<dbReference type="Proteomes" id="UP000233020">
    <property type="component" value="Unplaced"/>
</dbReference>
<dbReference type="Pfam" id="PF21355">
    <property type="entry name" value="TRAF-mep_MATH"/>
    <property type="match status" value="1"/>
</dbReference>
<evidence type="ECO:0000313" key="11">
    <source>
        <dbReference type="Ensembl" id="ENSANAP00000012371.1"/>
    </source>
</evidence>
<reference evidence="11" key="1">
    <citation type="submission" date="2025-08" db="UniProtKB">
        <authorList>
            <consortium name="Ensembl"/>
        </authorList>
    </citation>
    <scope>IDENTIFICATION</scope>
</reference>
<dbReference type="KEGG" id="anan:105721249"/>
<feature type="coiled-coil region" evidence="8">
    <location>
        <begin position="238"/>
        <end position="314"/>
    </location>
</feature>
<dbReference type="Ensembl" id="ENSANAT00000030192.1">
    <property type="protein sequence ID" value="ENSANAP00000012371.1"/>
    <property type="gene ID" value="ENSANAG00000024121.1"/>
</dbReference>
<keyword evidence="5 8" id="KW-0175">Coiled coil</keyword>
<gene>
    <name evidence="11" type="primary">TRAF1</name>
</gene>
<feature type="compositionally biased region" description="Basic and acidic residues" evidence="9">
    <location>
        <begin position="7"/>
        <end position="16"/>
    </location>
</feature>
<evidence type="ECO:0000256" key="2">
    <source>
        <dbReference type="ARBA" id="ARBA00022553"/>
    </source>
</evidence>
<keyword evidence="2" id="KW-0597">Phosphoprotein</keyword>
<proteinExistence type="inferred from homology"/>
<dbReference type="OrthoDB" id="6499288at2759"/>
<comment type="subcellular location">
    <subcellularLocation>
        <location evidence="7">Cytoplasm</location>
    </subcellularLocation>
</comment>
<keyword evidence="1" id="KW-1017">Isopeptide bond</keyword>
<dbReference type="PIRSF" id="PIRSF015614">
    <property type="entry name" value="TRAF"/>
    <property type="match status" value="1"/>
</dbReference>
<dbReference type="InterPro" id="IPR002083">
    <property type="entry name" value="MATH/TRAF_dom"/>
</dbReference>
<evidence type="ECO:0000256" key="6">
    <source>
        <dbReference type="ARBA" id="ARBA00055962"/>
    </source>
</evidence>
<dbReference type="GO" id="GO:0007165">
    <property type="term" value="P:signal transduction"/>
    <property type="evidence" value="ECO:0007669"/>
    <property type="project" value="InterPro"/>
</dbReference>
<evidence type="ECO:0000259" key="10">
    <source>
        <dbReference type="PROSITE" id="PS50144"/>
    </source>
</evidence>
<dbReference type="PANTHER" id="PTHR10131:SF96">
    <property type="entry name" value="TNF RECEPTOR-ASSOCIATED FACTOR 1"/>
    <property type="match status" value="1"/>
</dbReference>
<dbReference type="InterPro" id="IPR049342">
    <property type="entry name" value="TRAF1-6_MATH_dom"/>
</dbReference>
<evidence type="ECO:0000313" key="12">
    <source>
        <dbReference type="Proteomes" id="UP000233020"/>
    </source>
</evidence>